<evidence type="ECO:0000259" key="2">
    <source>
        <dbReference type="Pfam" id="PF14129"/>
    </source>
</evidence>
<evidence type="ECO:0000313" key="3">
    <source>
        <dbReference type="EMBL" id="KAA3437993.1"/>
    </source>
</evidence>
<reference evidence="3 4" key="1">
    <citation type="submission" date="2019-07" db="EMBL/GenBank/DDBJ databases">
        <title>Rufibacter sp. nov., isolated from lake sediment.</title>
        <authorList>
            <person name="Qu J.-H."/>
        </authorList>
    </citation>
    <scope>NUCLEOTIDE SEQUENCE [LARGE SCALE GENOMIC DNA]</scope>
    <source>
        <strain evidence="3 4">NBS58-1</strain>
    </source>
</reference>
<feature type="compositionally biased region" description="Basic residues" evidence="1">
    <location>
        <begin position="153"/>
        <end position="162"/>
    </location>
</feature>
<dbReference type="AlphaFoldDB" id="A0A5B6TNM7"/>
<gene>
    <name evidence="3" type="ORF">FOA19_11985</name>
</gene>
<dbReference type="EMBL" id="VKKY01000002">
    <property type="protein sequence ID" value="KAA3437993.1"/>
    <property type="molecule type" value="Genomic_DNA"/>
</dbReference>
<comment type="caution">
    <text evidence="3">The sequence shown here is derived from an EMBL/GenBank/DDBJ whole genome shotgun (WGS) entry which is preliminary data.</text>
</comment>
<accession>A0A5B6TNM7</accession>
<feature type="domain" description="DUF4296" evidence="2">
    <location>
        <begin position="24"/>
        <end position="108"/>
    </location>
</feature>
<evidence type="ECO:0000313" key="4">
    <source>
        <dbReference type="Proteomes" id="UP000324133"/>
    </source>
</evidence>
<feature type="region of interest" description="Disordered" evidence="1">
    <location>
        <begin position="115"/>
        <end position="162"/>
    </location>
</feature>
<feature type="compositionally biased region" description="Pro residues" evidence="1">
    <location>
        <begin position="119"/>
        <end position="129"/>
    </location>
</feature>
<evidence type="ECO:0000256" key="1">
    <source>
        <dbReference type="SAM" id="MobiDB-lite"/>
    </source>
</evidence>
<sequence>MKKRLCLLLLPLALLSCTPEPEKPADLISEQKMTRIMIDVHLTEAAIGRTITHYDSSRVAYREAHKLILKRHAVSDSAFKHSYDFYLSNPAQMDKIYEVVLDSLSLREAKLTRAAVTEPPQPATPPAPAPDTSKVNTLRKFKRIPLADSLKARQQRTKNMIK</sequence>
<keyword evidence="4" id="KW-1185">Reference proteome</keyword>
<dbReference type="Pfam" id="PF14129">
    <property type="entry name" value="DUF4296"/>
    <property type="match status" value="1"/>
</dbReference>
<name>A0A5B6TNM7_9BACT</name>
<dbReference type="Proteomes" id="UP000324133">
    <property type="component" value="Unassembled WGS sequence"/>
</dbReference>
<dbReference type="OrthoDB" id="981921at2"/>
<dbReference type="InterPro" id="IPR025381">
    <property type="entry name" value="DUF4296"/>
</dbReference>
<dbReference type="PROSITE" id="PS51257">
    <property type="entry name" value="PROKAR_LIPOPROTEIN"/>
    <property type="match status" value="1"/>
</dbReference>
<organism evidence="3 4">
    <name type="scientific">Rufibacter hautae</name>
    <dbReference type="NCBI Taxonomy" id="2595005"/>
    <lineage>
        <taxon>Bacteria</taxon>
        <taxon>Pseudomonadati</taxon>
        <taxon>Bacteroidota</taxon>
        <taxon>Cytophagia</taxon>
        <taxon>Cytophagales</taxon>
        <taxon>Hymenobacteraceae</taxon>
        <taxon>Rufibacter</taxon>
    </lineage>
</organism>
<proteinExistence type="predicted"/>
<protein>
    <submittedName>
        <fullName evidence="3">DUF4296 domain-containing protein</fullName>
    </submittedName>
</protein>